<organism evidence="3 4">
    <name type="scientific">Salarias fasciatus</name>
    <name type="common">Jewelled blenny</name>
    <name type="synonym">Blennius fasciatus</name>
    <dbReference type="NCBI Taxonomy" id="181472"/>
    <lineage>
        <taxon>Eukaryota</taxon>
        <taxon>Metazoa</taxon>
        <taxon>Chordata</taxon>
        <taxon>Craniata</taxon>
        <taxon>Vertebrata</taxon>
        <taxon>Euteleostomi</taxon>
        <taxon>Actinopterygii</taxon>
        <taxon>Neopterygii</taxon>
        <taxon>Teleostei</taxon>
        <taxon>Neoteleostei</taxon>
        <taxon>Acanthomorphata</taxon>
        <taxon>Ovalentaria</taxon>
        <taxon>Blenniimorphae</taxon>
        <taxon>Blenniiformes</taxon>
        <taxon>Blennioidei</taxon>
        <taxon>Blenniidae</taxon>
        <taxon>Salariinae</taxon>
        <taxon>Salarias</taxon>
    </lineage>
</organism>
<sequence>PHIRSLRSLVKCIPSKPQIKIELFNCQSLTNKASLINSHILEKNIGLMCLTETWQKTGDYLILNEACPPGYSYLDRARGTGRGGGLAIIYRTDLHLTPLSLPTLSSFECLAFTCSNPSPLTVLLIYRPPKPHSNFITEITDLLLSVCAKSSNVMILGDFNIHVEVPKSQYSMELTQLIDSLNLTQHIHVPTHAKGHTLDLIITNTPIKNLHVCDLGISDHSAISLDLPLQASNHKDKRQIHFRKIKDIDQDHLTRDFHNLTQTAHHFSPDALVDHYNTGLQLILDTHAPLKTRTVTFTKSAPWYTGALRRQKAAGRVLERRFLASGLTVHKQIYRQHQKSYSKALSLARSEYYSNIINNNPGNSKQLFKTVNKLLAPQPLTQKTNNNEQCDAFLDTFISKIDNIRSALLPSSSPNSTPPTPASKFSQFSPVTDRQVENVIRKMRPSTCHLDPLPTSLIKSHVSTLSPLITTIINHSLQHGHLPQSLKTAIIKPLLKKPSLDPEKTSNYRPISNLPFLSKIIEKVVSSQIHTHLQSSYLYDKFQSGFRSAHSTETALVRVTNDLLVASDQGSPSLLLLLDLSAAFDTVAHSILLHRLQHFIGLSDTVLQWFRSYLTGRAEYVALGEARSRSHAVTCGVPQGSVLGPSLFSIYMLPLGHIISRHGVSYHCYADDTQLYVRLDRTSSLSIQSLTACLEETKAWMNDNFLQLNSSKTEFLLIGTPHQLKSSPSTVLSFAGHIINPTTAVTNLGVRFDPTLSFDLHIQHICKTSFFHLRNISKLRPFLSLPVAEKLVHAFVSSRLDYCNALLIGISGRSLQRLQSIQNCAARILMRVPKRHHITPILHNLHWLPVRFRLEYKICLLTHQCVYGSAAGHLKELLSPHDPTRRLRSADINLLKVPKTKLCSMGDRAFQAAAPRLWNALPVHLRAPQSVDSFKSCLKTFLFLKAFE</sequence>
<dbReference type="Proteomes" id="UP000472267">
    <property type="component" value="Chromosome 10"/>
</dbReference>
<dbReference type="Gene3D" id="3.60.10.10">
    <property type="entry name" value="Endonuclease/exonuclease/phosphatase"/>
    <property type="match status" value="1"/>
</dbReference>
<evidence type="ECO:0000313" key="4">
    <source>
        <dbReference type="Proteomes" id="UP000472267"/>
    </source>
</evidence>
<keyword evidence="4" id="KW-1185">Reference proteome</keyword>
<reference evidence="3" key="1">
    <citation type="submission" date="2019-06" db="EMBL/GenBank/DDBJ databases">
        <authorList>
            <consortium name="Wellcome Sanger Institute Data Sharing"/>
        </authorList>
    </citation>
    <scope>NUCLEOTIDE SEQUENCE [LARGE SCALE GENOMIC DNA]</scope>
</reference>
<dbReference type="Pfam" id="PF00078">
    <property type="entry name" value="RVT_1"/>
    <property type="match status" value="1"/>
</dbReference>
<dbReference type="AlphaFoldDB" id="A0A672JJ54"/>
<dbReference type="InParanoid" id="A0A672JJ54"/>
<proteinExistence type="predicted"/>
<dbReference type="SUPFAM" id="SSF56219">
    <property type="entry name" value="DNase I-like"/>
    <property type="match status" value="1"/>
</dbReference>
<dbReference type="PROSITE" id="PS50878">
    <property type="entry name" value="RT_POL"/>
    <property type="match status" value="1"/>
</dbReference>
<dbReference type="InterPro" id="IPR043502">
    <property type="entry name" value="DNA/RNA_pol_sf"/>
</dbReference>
<evidence type="ECO:0000256" key="1">
    <source>
        <dbReference type="SAM" id="MobiDB-lite"/>
    </source>
</evidence>
<dbReference type="OMA" id="HIQHICK"/>
<dbReference type="CDD" id="cd01650">
    <property type="entry name" value="RT_nLTR_like"/>
    <property type="match status" value="1"/>
</dbReference>
<dbReference type="InterPro" id="IPR005135">
    <property type="entry name" value="Endo/exonuclease/phosphatase"/>
</dbReference>
<protein>
    <recommendedName>
        <fullName evidence="2">Reverse transcriptase domain-containing protein</fullName>
    </recommendedName>
</protein>
<dbReference type="Pfam" id="PF14529">
    <property type="entry name" value="Exo_endo_phos_2"/>
    <property type="match status" value="1"/>
</dbReference>
<feature type="region of interest" description="Disordered" evidence="1">
    <location>
        <begin position="409"/>
        <end position="428"/>
    </location>
</feature>
<dbReference type="InterPro" id="IPR000477">
    <property type="entry name" value="RT_dom"/>
</dbReference>
<dbReference type="SUPFAM" id="SSF56672">
    <property type="entry name" value="DNA/RNA polymerases"/>
    <property type="match status" value="1"/>
</dbReference>
<accession>A0A672JJ54</accession>
<evidence type="ECO:0000313" key="3">
    <source>
        <dbReference type="Ensembl" id="ENSSFAP00005053254.1"/>
    </source>
</evidence>
<reference evidence="3" key="3">
    <citation type="submission" date="2025-09" db="UniProtKB">
        <authorList>
            <consortium name="Ensembl"/>
        </authorList>
    </citation>
    <scope>IDENTIFICATION</scope>
</reference>
<dbReference type="GO" id="GO:0003824">
    <property type="term" value="F:catalytic activity"/>
    <property type="evidence" value="ECO:0007669"/>
    <property type="project" value="InterPro"/>
</dbReference>
<feature type="domain" description="Reverse transcriptase" evidence="2">
    <location>
        <begin position="475"/>
        <end position="739"/>
    </location>
</feature>
<evidence type="ECO:0000259" key="2">
    <source>
        <dbReference type="PROSITE" id="PS50878"/>
    </source>
</evidence>
<dbReference type="PANTHER" id="PTHR33332">
    <property type="entry name" value="REVERSE TRANSCRIPTASE DOMAIN-CONTAINING PROTEIN"/>
    <property type="match status" value="1"/>
</dbReference>
<reference evidence="3" key="2">
    <citation type="submission" date="2025-08" db="UniProtKB">
        <authorList>
            <consortium name="Ensembl"/>
        </authorList>
    </citation>
    <scope>IDENTIFICATION</scope>
</reference>
<name>A0A672JJ54_SALFA</name>
<dbReference type="Ensembl" id="ENSSFAT00005054928.1">
    <property type="protein sequence ID" value="ENSSFAP00005053254.1"/>
    <property type="gene ID" value="ENSSFAG00005025463.1"/>
</dbReference>
<dbReference type="InterPro" id="IPR036691">
    <property type="entry name" value="Endo/exonu/phosph_ase_sf"/>
</dbReference>